<dbReference type="SUPFAM" id="SSF48371">
    <property type="entry name" value="ARM repeat"/>
    <property type="match status" value="1"/>
</dbReference>
<accession>A0ABR2L1J9</accession>
<dbReference type="InterPro" id="IPR016024">
    <property type="entry name" value="ARM-type_fold"/>
</dbReference>
<dbReference type="Proteomes" id="UP001470230">
    <property type="component" value="Unassembled WGS sequence"/>
</dbReference>
<evidence type="ECO:0000313" key="2">
    <source>
        <dbReference type="Proteomes" id="UP001470230"/>
    </source>
</evidence>
<name>A0ABR2L1J9_9EUKA</name>
<proteinExistence type="predicted"/>
<sequence>MDVYKESLNIQNTKSDIIATDNIDCDVSNRVDNNSSDENTIKFEDFPNVCGQLSLFITENNNEAIDNSLKCIRRSVIVFKNACLPELLDFHIFELITQLLHHSFMKVRMSSAKTICILIKYVRECLQFFLPITDFTQHILEFVTTCESVSGISYGLYSLSFFFKKYYLTYPNLFFPRISIPFLNSIFNSAERLMASNPSYSSQEKIKESITLFYTKLCKTKIDPNIYNEIILPWISPISSAKNDVLISYLFRLMKNLIIYDNMSKNDFFQNNFLEFAIQEIIVINPKINVGAFNLLASVFDKGLQIKELMKMNQIGSTPSDNKSVFDRLMDFTLNSIDKYHQKVTSQSKYLDMYGKVSAAATRMLTSAIKSDLDHIIVNILTSNQNNNFGFLSIIDNLCNNGIFSLSQASSYCLIEIFSRVSRSKLLEMNNEIYKYRDKNKLSYRSIIFALITIAKMDDDDLVIKSLTYLYDLTDISRNTQLKTEMFNDYYSVDGPDTLNDIKDQSEKTEIIALCSKIIQIYDPTNNS</sequence>
<comment type="caution">
    <text evidence="1">The sequence shown here is derived from an EMBL/GenBank/DDBJ whole genome shotgun (WGS) entry which is preliminary data.</text>
</comment>
<protein>
    <submittedName>
        <fullName evidence="1">Uncharacterized protein</fullName>
    </submittedName>
</protein>
<keyword evidence="2" id="KW-1185">Reference proteome</keyword>
<dbReference type="EMBL" id="JAPFFF010000002">
    <property type="protein sequence ID" value="KAK8897240.1"/>
    <property type="molecule type" value="Genomic_DNA"/>
</dbReference>
<reference evidence="1 2" key="1">
    <citation type="submission" date="2024-04" db="EMBL/GenBank/DDBJ databases">
        <title>Tritrichomonas musculus Genome.</title>
        <authorList>
            <person name="Alves-Ferreira E."/>
            <person name="Grigg M."/>
            <person name="Lorenzi H."/>
            <person name="Galac M."/>
        </authorList>
    </citation>
    <scope>NUCLEOTIDE SEQUENCE [LARGE SCALE GENOMIC DNA]</scope>
    <source>
        <strain evidence="1 2">EAF2021</strain>
    </source>
</reference>
<evidence type="ECO:0000313" key="1">
    <source>
        <dbReference type="EMBL" id="KAK8897240.1"/>
    </source>
</evidence>
<organism evidence="1 2">
    <name type="scientific">Tritrichomonas musculus</name>
    <dbReference type="NCBI Taxonomy" id="1915356"/>
    <lineage>
        <taxon>Eukaryota</taxon>
        <taxon>Metamonada</taxon>
        <taxon>Parabasalia</taxon>
        <taxon>Tritrichomonadida</taxon>
        <taxon>Tritrichomonadidae</taxon>
        <taxon>Tritrichomonas</taxon>
    </lineage>
</organism>
<gene>
    <name evidence="1" type="ORF">M9Y10_015179</name>
</gene>